<organism evidence="1">
    <name type="scientific">uncultured Sulfurovum sp</name>
    <dbReference type="NCBI Taxonomy" id="269237"/>
    <lineage>
        <taxon>Bacteria</taxon>
        <taxon>Pseudomonadati</taxon>
        <taxon>Campylobacterota</taxon>
        <taxon>Epsilonproteobacteria</taxon>
        <taxon>Campylobacterales</taxon>
        <taxon>Sulfurovaceae</taxon>
        <taxon>Sulfurovum</taxon>
        <taxon>environmental samples</taxon>
    </lineage>
</organism>
<name>A0A6S6SA23_9BACT</name>
<protein>
    <submittedName>
        <fullName evidence="1">Uncharacterized protein</fullName>
    </submittedName>
</protein>
<accession>A0A6S6SA23</accession>
<evidence type="ECO:0000313" key="1">
    <source>
        <dbReference type="EMBL" id="CAA6806743.1"/>
    </source>
</evidence>
<proteinExistence type="predicted"/>
<dbReference type="EMBL" id="CACVAS010000047">
    <property type="protein sequence ID" value="CAA6806743.1"/>
    <property type="molecule type" value="Genomic_DNA"/>
</dbReference>
<gene>
    <name evidence="1" type="ORF">HELGO_WM3222</name>
</gene>
<dbReference type="AlphaFoldDB" id="A0A6S6SA23"/>
<sequence length="171" mass="20282">MDNLTYIPDYKLVDYDINKQTVLYRIKRNFNDIKGQYKVTTEKFKNNKPRTVYLISELYVKKLMEENAKTPKALVRKIEERYYELYTLLDVQFFDKKYHKKKSEVANMELIDTIIGHFIVNLEMEGVSLLEKRAMGKAITSFKFTSLHLSNKILAAIEEYIKTLEEECSKV</sequence>
<reference evidence="1" key="1">
    <citation type="submission" date="2020-01" db="EMBL/GenBank/DDBJ databases">
        <authorList>
            <person name="Meier V. D."/>
            <person name="Meier V D."/>
        </authorList>
    </citation>
    <scope>NUCLEOTIDE SEQUENCE</scope>
    <source>
        <strain evidence="1">HLG_WM_MAG_01</strain>
    </source>
</reference>